<dbReference type="InterPro" id="IPR010938">
    <property type="entry name" value="DUF1131"/>
</dbReference>
<evidence type="ECO:0000313" key="1">
    <source>
        <dbReference type="EMBL" id="VEB56211.1"/>
    </source>
</evidence>
<keyword evidence="1" id="KW-0449">Lipoprotein</keyword>
<dbReference type="Pfam" id="PF06572">
    <property type="entry name" value="DUF1131"/>
    <property type="match status" value="1"/>
</dbReference>
<dbReference type="Proteomes" id="UP000269208">
    <property type="component" value="Chromosome"/>
</dbReference>
<sequence length="176" mass="18868">MKSLRFDFTRTAAGGDRLLDALLGQLVCRKSMELVWFPRQKSTEQGVGALTAATPLEEPAIAEALDGDYRLRSGMKTDNGNVVRFFEAMKGDSVAMVINGEQGTVSRIDVLDSDIPTAAGGKIGTPFSDLYSKAFGHCEPVSSDSHTSVECKAEGSQHISYVFSGEWSGPEGLMPS</sequence>
<dbReference type="Gene3D" id="2.60.460.10">
    <property type="entry name" value="protein yfey like domain"/>
    <property type="match status" value="1"/>
</dbReference>
<accession>A0A3S4JCJ5</accession>
<name>A0A3S4JCJ5_SALET</name>
<evidence type="ECO:0000313" key="2">
    <source>
        <dbReference type="Proteomes" id="UP000269208"/>
    </source>
</evidence>
<proteinExistence type="predicted"/>
<dbReference type="AlphaFoldDB" id="A0A3S4JCJ5"/>
<dbReference type="InterPro" id="IPR038714">
    <property type="entry name" value="YfeY-like_sf"/>
</dbReference>
<protein>
    <submittedName>
        <fullName evidence="1">Lipoprotein</fullName>
    </submittedName>
</protein>
<dbReference type="EMBL" id="LR134190">
    <property type="protein sequence ID" value="VEB56211.1"/>
    <property type="molecule type" value="Genomic_DNA"/>
</dbReference>
<reference evidence="1 2" key="1">
    <citation type="submission" date="2018-12" db="EMBL/GenBank/DDBJ databases">
        <authorList>
            <consortium name="Pathogen Informatics"/>
        </authorList>
    </citation>
    <scope>NUCLEOTIDE SEQUENCE [LARGE SCALE GENOMIC DNA]</scope>
    <source>
        <strain evidence="1 2">NCTC6754</strain>
    </source>
</reference>
<gene>
    <name evidence="1" type="primary">yfeY</name>
    <name evidence="1" type="ORF">NCTC6754_04241</name>
</gene>
<dbReference type="NCBIfam" id="NF007990">
    <property type="entry name" value="PRK10718.1"/>
    <property type="match status" value="1"/>
</dbReference>
<organism evidence="1 2">
    <name type="scientific">Salmonella enterica I</name>
    <dbReference type="NCBI Taxonomy" id="59201"/>
    <lineage>
        <taxon>Bacteria</taxon>
        <taxon>Pseudomonadati</taxon>
        <taxon>Pseudomonadota</taxon>
        <taxon>Gammaproteobacteria</taxon>
        <taxon>Enterobacterales</taxon>
        <taxon>Enterobacteriaceae</taxon>
        <taxon>Salmonella</taxon>
    </lineage>
</organism>